<dbReference type="InterPro" id="IPR008964">
    <property type="entry name" value="Invasin/intimin_cell_adhesion"/>
</dbReference>
<evidence type="ECO:0000313" key="3">
    <source>
        <dbReference type="EMBL" id="TMQ66809.1"/>
    </source>
</evidence>
<proteinExistence type="predicted"/>
<dbReference type="SUPFAM" id="SSF49373">
    <property type="entry name" value="Invasin/intimin cell-adhesion fragments"/>
    <property type="match status" value="1"/>
</dbReference>
<accession>A0A538TT62</accession>
<evidence type="ECO:0000313" key="4">
    <source>
        <dbReference type="Proteomes" id="UP000317366"/>
    </source>
</evidence>
<feature type="compositionally biased region" description="Low complexity" evidence="1">
    <location>
        <begin position="150"/>
        <end position="159"/>
    </location>
</feature>
<dbReference type="Proteomes" id="UP000317366">
    <property type="component" value="Unassembled WGS sequence"/>
</dbReference>
<dbReference type="AlphaFoldDB" id="A0A538TT62"/>
<dbReference type="InterPro" id="IPR003343">
    <property type="entry name" value="Big_2"/>
</dbReference>
<sequence length="159" mass="16211">MREVLVRPNIVSTHEARRRPDIMTLKLEPSRRLDLLKHAGILSVAVVLLGFGSCSKTNDKTNLVGPTPVASVAVSPGSATIAMAGSVSLTATPKNASGGTLSGRVVTWSSDNTAAATVNGSGLVSGVAAGSATITATCEGKSSPRRRRMPAASRSWAGS</sequence>
<protein>
    <submittedName>
        <fullName evidence="3">Ig-like domain-containing protein</fullName>
    </submittedName>
</protein>
<gene>
    <name evidence="3" type="ORF">E6K77_00825</name>
</gene>
<dbReference type="SMART" id="SM00635">
    <property type="entry name" value="BID_2"/>
    <property type="match status" value="1"/>
</dbReference>
<evidence type="ECO:0000259" key="2">
    <source>
        <dbReference type="SMART" id="SM00635"/>
    </source>
</evidence>
<feature type="region of interest" description="Disordered" evidence="1">
    <location>
        <begin position="138"/>
        <end position="159"/>
    </location>
</feature>
<feature type="domain" description="BIG2" evidence="2">
    <location>
        <begin position="68"/>
        <end position="148"/>
    </location>
</feature>
<name>A0A538TT62_UNCEI</name>
<dbReference type="Pfam" id="PF02368">
    <property type="entry name" value="Big_2"/>
    <property type="match status" value="1"/>
</dbReference>
<organism evidence="3 4">
    <name type="scientific">Eiseniibacteriota bacterium</name>
    <dbReference type="NCBI Taxonomy" id="2212470"/>
    <lineage>
        <taxon>Bacteria</taxon>
        <taxon>Candidatus Eiseniibacteriota</taxon>
    </lineage>
</organism>
<dbReference type="EMBL" id="VBOX01000006">
    <property type="protein sequence ID" value="TMQ66809.1"/>
    <property type="molecule type" value="Genomic_DNA"/>
</dbReference>
<evidence type="ECO:0000256" key="1">
    <source>
        <dbReference type="SAM" id="MobiDB-lite"/>
    </source>
</evidence>
<reference evidence="3 4" key="1">
    <citation type="journal article" date="2019" name="Nat. Microbiol.">
        <title>Mediterranean grassland soil C-N compound turnover is dependent on rainfall and depth, and is mediated by genomically divergent microorganisms.</title>
        <authorList>
            <person name="Diamond S."/>
            <person name="Andeer P.F."/>
            <person name="Li Z."/>
            <person name="Crits-Christoph A."/>
            <person name="Burstein D."/>
            <person name="Anantharaman K."/>
            <person name="Lane K.R."/>
            <person name="Thomas B.C."/>
            <person name="Pan C."/>
            <person name="Northen T.R."/>
            <person name="Banfield J.F."/>
        </authorList>
    </citation>
    <scope>NUCLEOTIDE SEQUENCE [LARGE SCALE GENOMIC DNA]</scope>
    <source>
        <strain evidence="3">WS_7</strain>
    </source>
</reference>
<dbReference type="Gene3D" id="2.60.40.1080">
    <property type="match status" value="1"/>
</dbReference>
<comment type="caution">
    <text evidence="3">The sequence shown here is derived from an EMBL/GenBank/DDBJ whole genome shotgun (WGS) entry which is preliminary data.</text>
</comment>